<evidence type="ECO:0000256" key="4">
    <source>
        <dbReference type="ARBA" id="ARBA00035393"/>
    </source>
</evidence>
<dbReference type="Pfam" id="PF10343">
    <property type="entry name" value="Q_salvage"/>
    <property type="match status" value="1"/>
</dbReference>
<accession>A0A176WI08</accession>
<dbReference type="Proteomes" id="UP000077202">
    <property type="component" value="Unassembled WGS sequence"/>
</dbReference>
<dbReference type="GO" id="GO:0016787">
    <property type="term" value="F:hydrolase activity"/>
    <property type="evidence" value="ECO:0007669"/>
    <property type="project" value="UniProtKB-KW"/>
</dbReference>
<name>A0A176WI08_MARPO</name>
<dbReference type="GO" id="GO:0006400">
    <property type="term" value="P:tRNA modification"/>
    <property type="evidence" value="ECO:0007669"/>
    <property type="project" value="TreeGrafter"/>
</dbReference>
<evidence type="ECO:0000313" key="7">
    <source>
        <dbReference type="EMBL" id="OAE32777.1"/>
    </source>
</evidence>
<gene>
    <name evidence="7" type="ORF">AXG93_374s1040</name>
</gene>
<evidence type="ECO:0000313" key="8">
    <source>
        <dbReference type="Proteomes" id="UP000077202"/>
    </source>
</evidence>
<dbReference type="EC" id="3.2.2.-" evidence="6"/>
<proteinExistence type="inferred from homology"/>
<evidence type="ECO:0000256" key="3">
    <source>
        <dbReference type="ARBA" id="ARBA00035306"/>
    </source>
</evidence>
<dbReference type="InterPro" id="IPR019438">
    <property type="entry name" value="Q_salvage"/>
</dbReference>
<dbReference type="PANTHER" id="PTHR21314">
    <property type="entry name" value="QUEUOSINE 5'-PHOSPHATE N-GLYCOSYLASE_HYDROLASE-RELATED"/>
    <property type="match status" value="1"/>
</dbReference>
<evidence type="ECO:0000256" key="1">
    <source>
        <dbReference type="ARBA" id="ARBA00022801"/>
    </source>
</evidence>
<dbReference type="EMBL" id="LVLJ01000731">
    <property type="protein sequence ID" value="OAE32777.1"/>
    <property type="molecule type" value="Genomic_DNA"/>
</dbReference>
<evidence type="ECO:0000256" key="6">
    <source>
        <dbReference type="RuleBase" id="RU365002"/>
    </source>
</evidence>
<comment type="similarity">
    <text evidence="2 6">Belongs to the QNG1 protein family.</text>
</comment>
<comment type="function">
    <text evidence="6">Catalyzes the hydrolysis of queuosine 5'-phosphate, releasing the nucleobase queuine (q). Is required for salvage of queuine from exogenous queuosine (Q) that is imported and then converted to queuosine 5'-phosphate intracellularly.</text>
</comment>
<dbReference type="AlphaFoldDB" id="A0A176WI08"/>
<comment type="catalytic activity">
    <reaction evidence="5 6">
        <text>queuosine 5'-phosphate + H2O = queuine + D-ribose 5-phosphate</text>
        <dbReference type="Rhea" id="RHEA:75387"/>
        <dbReference type="ChEBI" id="CHEBI:15377"/>
        <dbReference type="ChEBI" id="CHEBI:17433"/>
        <dbReference type="ChEBI" id="CHEBI:78346"/>
        <dbReference type="ChEBI" id="CHEBI:194371"/>
    </reaction>
    <physiologicalReaction direction="left-to-right" evidence="5 6">
        <dbReference type="Rhea" id="RHEA:75388"/>
    </physiologicalReaction>
</comment>
<organism evidence="7 8">
    <name type="scientific">Marchantia polymorpha subsp. ruderalis</name>
    <dbReference type="NCBI Taxonomy" id="1480154"/>
    <lineage>
        <taxon>Eukaryota</taxon>
        <taxon>Viridiplantae</taxon>
        <taxon>Streptophyta</taxon>
        <taxon>Embryophyta</taxon>
        <taxon>Marchantiophyta</taxon>
        <taxon>Marchantiopsida</taxon>
        <taxon>Marchantiidae</taxon>
        <taxon>Marchantiales</taxon>
        <taxon>Marchantiaceae</taxon>
        <taxon>Marchantia</taxon>
    </lineage>
</organism>
<dbReference type="PANTHER" id="PTHR21314:SF0">
    <property type="entry name" value="QUEUOSINE 5'-PHOSPHATE N-GLYCOSYLASE_HYDROLASE"/>
    <property type="match status" value="1"/>
</dbReference>
<reference evidence="7" key="1">
    <citation type="submission" date="2016-03" db="EMBL/GenBank/DDBJ databases">
        <title>Mechanisms controlling the formation of the plant cell surface in tip-growing cells are functionally conserved among land plants.</title>
        <authorList>
            <person name="Honkanen S."/>
            <person name="Jones V.A."/>
            <person name="Morieri G."/>
            <person name="Champion C."/>
            <person name="Hetherington A.J."/>
            <person name="Kelly S."/>
            <person name="Saint-Marcoux D."/>
            <person name="Proust H."/>
            <person name="Prescott H."/>
            <person name="Dolan L."/>
        </authorList>
    </citation>
    <scope>NUCLEOTIDE SEQUENCE [LARGE SCALE GENOMIC DNA]</scope>
    <source>
        <tissue evidence="7">Whole gametophyte</tissue>
    </source>
</reference>
<protein>
    <recommendedName>
        <fullName evidence="3 6">Queuosine 5'-phosphate N-glycosylase/hydrolase</fullName>
        <ecNumber evidence="6">3.2.2.-</ecNumber>
    </recommendedName>
    <alternativeName>
        <fullName evidence="4 6">Queuosine-nucleotide N-glycosylase/hydrolase</fullName>
    </alternativeName>
</protein>
<comment type="caution">
    <text evidence="7">The sequence shown here is derived from an EMBL/GenBank/DDBJ whole genome shotgun (WGS) entry which is preliminary data.</text>
</comment>
<keyword evidence="8" id="KW-1185">Reference proteome</keyword>
<evidence type="ECO:0000256" key="5">
    <source>
        <dbReference type="ARBA" id="ARBA00048204"/>
    </source>
</evidence>
<keyword evidence="1 6" id="KW-0378">Hydrolase</keyword>
<evidence type="ECO:0000256" key="2">
    <source>
        <dbReference type="ARBA" id="ARBA00035119"/>
    </source>
</evidence>
<sequence length="376" mass="41894">MFALLSTAGAVCCRTSSALRSGARGQEIGGDWTEPRGREARWGRAVGWHWGGVCSDVLSVVVRTHGGRLIMEVRASCLWVADHANYVAINAKAIEHVAEHMQGAVPSVEWDFEKIHFYDGGPLTAQYMLVLDAMNFCFWPDDELHYEHLARGLRNALVADPKAFDADRLQSYTGPMLRKLLNWPRELPLEEERARLLREVGSVLAKNFAGSAANLVARAKKSAVDLVELVAGNFPGFRDHTVYKGQQVFIYKRAQIFVADLWGAFKGQGIGEFKDISSITMFADYVVPAVLRAWGILEYSPCLAEKVDSQENIAPGSEEEVEIRACTITAVELLREALSNRTGEEVTSVQVDWWLWSSGIQSIKATDYHHALTVYY</sequence>